<dbReference type="Proteomes" id="UP000605992">
    <property type="component" value="Unassembled WGS sequence"/>
</dbReference>
<evidence type="ECO:0000313" key="1">
    <source>
        <dbReference type="EMBL" id="GII59902.1"/>
    </source>
</evidence>
<reference evidence="1" key="1">
    <citation type="submission" date="2021-01" db="EMBL/GenBank/DDBJ databases">
        <title>Whole genome shotgun sequence of Planotetraspora thailandica NBRC 104271.</title>
        <authorList>
            <person name="Komaki H."/>
            <person name="Tamura T."/>
        </authorList>
    </citation>
    <scope>NUCLEOTIDE SEQUENCE</scope>
    <source>
        <strain evidence="1">NBRC 104271</strain>
    </source>
</reference>
<accession>A0A8J3Y2Y3</accession>
<organism evidence="1 2">
    <name type="scientific">Planotetraspora thailandica</name>
    <dbReference type="NCBI Taxonomy" id="487172"/>
    <lineage>
        <taxon>Bacteria</taxon>
        <taxon>Bacillati</taxon>
        <taxon>Actinomycetota</taxon>
        <taxon>Actinomycetes</taxon>
        <taxon>Streptosporangiales</taxon>
        <taxon>Streptosporangiaceae</taxon>
        <taxon>Planotetraspora</taxon>
    </lineage>
</organism>
<name>A0A8J3Y2Y3_9ACTN</name>
<dbReference type="AlphaFoldDB" id="A0A8J3Y2Y3"/>
<evidence type="ECO:0000313" key="2">
    <source>
        <dbReference type="Proteomes" id="UP000605992"/>
    </source>
</evidence>
<gene>
    <name evidence="1" type="ORF">Pth03_82910</name>
</gene>
<comment type="caution">
    <text evidence="1">The sequence shown here is derived from an EMBL/GenBank/DDBJ whole genome shotgun (WGS) entry which is preliminary data.</text>
</comment>
<evidence type="ECO:0008006" key="3">
    <source>
        <dbReference type="Google" id="ProtNLM"/>
    </source>
</evidence>
<sequence length="107" mass="11792">MEWAPTECTLPSQERPLRVAEFDGLFSSALRKLERVGPTHLRLLLDGAPRVEETARDLIAREADCCSFFSFRLTTQGRSLTIDIEVPAVHARVLDGLAARAIGQVAS</sequence>
<protein>
    <recommendedName>
        <fullName evidence="3">Arsenate reductase</fullName>
    </recommendedName>
</protein>
<keyword evidence="2" id="KW-1185">Reference proteome</keyword>
<dbReference type="EMBL" id="BOOR01000108">
    <property type="protein sequence ID" value="GII59902.1"/>
    <property type="molecule type" value="Genomic_DNA"/>
</dbReference>
<proteinExistence type="predicted"/>